<feature type="coiled-coil region" evidence="1">
    <location>
        <begin position="348"/>
        <end position="382"/>
    </location>
</feature>
<keyword evidence="2" id="KW-0732">Signal</keyword>
<organism evidence="3 4">
    <name type="scientific">Metamycoplasma hyosynoviae</name>
    <dbReference type="NCBI Taxonomy" id="29559"/>
    <lineage>
        <taxon>Bacteria</taxon>
        <taxon>Bacillati</taxon>
        <taxon>Mycoplasmatota</taxon>
        <taxon>Mycoplasmoidales</taxon>
        <taxon>Metamycoplasmataceae</taxon>
        <taxon>Metamycoplasma</taxon>
    </lineage>
</organism>
<dbReference type="RefSeq" id="WP_119863979.1">
    <property type="nucleotide sequence ID" value="NZ_CP008748.1"/>
</dbReference>
<dbReference type="AlphaFoldDB" id="A0A4P1QGR0"/>
<reference evidence="3 4" key="1">
    <citation type="submission" date="2014-06" db="EMBL/GenBank/DDBJ databases">
        <title>The Whole Genome Sequence of Mycoplasma hyosynoviae strain ATCC 27095.</title>
        <authorList>
            <person name="Calcutt M.J."/>
            <person name="Foecking M.F."/>
        </authorList>
    </citation>
    <scope>NUCLEOTIDE SEQUENCE [LARGE SCALE GENOMIC DNA]</scope>
    <source>
        <strain evidence="3 4">M60</strain>
    </source>
</reference>
<keyword evidence="4" id="KW-1185">Reference proteome</keyword>
<name>A0A4P1QGR0_9BACT</name>
<dbReference type="Proteomes" id="UP000264882">
    <property type="component" value="Chromosome"/>
</dbReference>
<feature type="signal peptide" evidence="2">
    <location>
        <begin position="1"/>
        <end position="24"/>
    </location>
</feature>
<evidence type="ECO:0000313" key="3">
    <source>
        <dbReference type="EMBL" id="ASI54159.1"/>
    </source>
</evidence>
<dbReference type="KEGG" id="mhyv:MHSN_03210"/>
<evidence type="ECO:0000256" key="2">
    <source>
        <dbReference type="SAM" id="SignalP"/>
    </source>
</evidence>
<feature type="chain" id="PRO_5020031530" description="Lipoprotein-associated type-17 domain-containing protein" evidence="2">
    <location>
        <begin position="25"/>
        <end position="646"/>
    </location>
</feature>
<evidence type="ECO:0000313" key="4">
    <source>
        <dbReference type="Proteomes" id="UP000264882"/>
    </source>
</evidence>
<accession>A0A4P1QGR0</accession>
<proteinExistence type="predicted"/>
<protein>
    <recommendedName>
        <fullName evidence="5">Lipoprotein-associated type-17 domain-containing protein</fullName>
    </recommendedName>
</protein>
<dbReference type="EMBL" id="CP008748">
    <property type="protein sequence ID" value="ASI54159.1"/>
    <property type="molecule type" value="Genomic_DNA"/>
</dbReference>
<evidence type="ECO:0008006" key="5">
    <source>
        <dbReference type="Google" id="ProtNLM"/>
    </source>
</evidence>
<sequence length="646" mass="74288">MQKNKKIRSLSLLAFGSIIPVVSAPILVSCENIDYQKDVNFQFKKDKSTLLASEVQDNLSLLSTSGKVKYNFKVEKTDDNEGTIQLAITPFHKNKNQPSFTLKVPGFKKLEKIEEQNNLKDLLDKITNIDLKDKAGKTLNQYKTEHPDLKPQLISSDDFGTETPSIQNYLDKNEINTQLKLIAKPLDNTKANLEIVFTKDKTSITKNYLIDGFTKEVGLQEFVDRLQDLSLEGTKDKSISAYLKENTDLISKLKSSSTTISNVKEFLEKEKINVQIYLMPIDNDSKSANLNIKFAKGTETVEKTYMLKDVFVADVFSEVFDGILKEVSLEDAETYDGVEYKEKFTDLKEKLLANGKTKEELKEELKKKQVSLKDVLVEAENLSDGIYKVIIVLEKIGSGETQYRTRTGTNHFKNIKINNITNKFKDFKLEIKENNLTVKHWMTKYGDKELKDILSNYLEYANKFYDYDISLKKEKIVPYEQEKKIVLTIKFESSKFKTSVFTKEFAFEGFKEPESDPKTPKEAAEKGLLIVPETNDSQYQTSLETIKNWWNKNKKPGLIYPSNGGEWSIRPNVQTTPDYFGALKFNDFGNGWKFSDLIRLDTENNKKYAHMYFETSSNNEISKITIKFKLVDNGNTIYEVVYWTKQ</sequence>
<keyword evidence="1" id="KW-0175">Coiled coil</keyword>
<evidence type="ECO:0000256" key="1">
    <source>
        <dbReference type="SAM" id="Coils"/>
    </source>
</evidence>
<dbReference type="PROSITE" id="PS51257">
    <property type="entry name" value="PROKAR_LIPOPROTEIN"/>
    <property type="match status" value="1"/>
</dbReference>
<gene>
    <name evidence="3" type="ORF">MHSN_03210</name>
</gene>